<name>A0AAV7RF32_PLEWA</name>
<evidence type="ECO:0000313" key="2">
    <source>
        <dbReference type="Proteomes" id="UP001066276"/>
    </source>
</evidence>
<keyword evidence="2" id="KW-1185">Reference proteome</keyword>
<sequence length="125" mass="14202">MQRKHNKIETGLARGRLLIPVKVSLKEIAVGRATAPTGFIDLHGVSRSLLNEKSRCSETQLAKLEVTSDDRQEVKDKKVDWREFDGAVGVGEHLVVSFVMVEDIMECELDYDDKEEDLEEEKIPY</sequence>
<dbReference type="EMBL" id="JANPWB010000009">
    <property type="protein sequence ID" value="KAJ1150939.1"/>
    <property type="molecule type" value="Genomic_DNA"/>
</dbReference>
<proteinExistence type="predicted"/>
<protein>
    <submittedName>
        <fullName evidence="1">Uncharacterized protein</fullName>
    </submittedName>
</protein>
<dbReference type="Proteomes" id="UP001066276">
    <property type="component" value="Chromosome 5"/>
</dbReference>
<accession>A0AAV7RF32</accession>
<evidence type="ECO:0000313" key="1">
    <source>
        <dbReference type="EMBL" id="KAJ1150939.1"/>
    </source>
</evidence>
<dbReference type="AlphaFoldDB" id="A0AAV7RF32"/>
<comment type="caution">
    <text evidence="1">The sequence shown here is derived from an EMBL/GenBank/DDBJ whole genome shotgun (WGS) entry which is preliminary data.</text>
</comment>
<gene>
    <name evidence="1" type="ORF">NDU88_003726</name>
</gene>
<reference evidence="1" key="1">
    <citation type="journal article" date="2022" name="bioRxiv">
        <title>Sequencing and chromosome-scale assembly of the giantPleurodeles waltlgenome.</title>
        <authorList>
            <person name="Brown T."/>
            <person name="Elewa A."/>
            <person name="Iarovenko S."/>
            <person name="Subramanian E."/>
            <person name="Araus A.J."/>
            <person name="Petzold A."/>
            <person name="Susuki M."/>
            <person name="Suzuki K.-i.T."/>
            <person name="Hayashi T."/>
            <person name="Toyoda A."/>
            <person name="Oliveira C."/>
            <person name="Osipova E."/>
            <person name="Leigh N.D."/>
            <person name="Simon A."/>
            <person name="Yun M.H."/>
        </authorList>
    </citation>
    <scope>NUCLEOTIDE SEQUENCE</scope>
    <source>
        <strain evidence="1">20211129_DDA</strain>
        <tissue evidence="1">Liver</tissue>
    </source>
</reference>
<organism evidence="1 2">
    <name type="scientific">Pleurodeles waltl</name>
    <name type="common">Iberian ribbed newt</name>
    <dbReference type="NCBI Taxonomy" id="8319"/>
    <lineage>
        <taxon>Eukaryota</taxon>
        <taxon>Metazoa</taxon>
        <taxon>Chordata</taxon>
        <taxon>Craniata</taxon>
        <taxon>Vertebrata</taxon>
        <taxon>Euteleostomi</taxon>
        <taxon>Amphibia</taxon>
        <taxon>Batrachia</taxon>
        <taxon>Caudata</taxon>
        <taxon>Salamandroidea</taxon>
        <taxon>Salamandridae</taxon>
        <taxon>Pleurodelinae</taxon>
        <taxon>Pleurodeles</taxon>
    </lineage>
</organism>